<feature type="compositionally biased region" description="Low complexity" evidence="1">
    <location>
        <begin position="152"/>
        <end position="165"/>
    </location>
</feature>
<dbReference type="Proteomes" id="UP000726737">
    <property type="component" value="Unassembled WGS sequence"/>
</dbReference>
<evidence type="ECO:0000313" key="3">
    <source>
        <dbReference type="Proteomes" id="UP000726737"/>
    </source>
</evidence>
<gene>
    <name evidence="2" type="ORF">BG011_000130</name>
</gene>
<reference evidence="2" key="1">
    <citation type="journal article" date="2020" name="Fungal Divers.">
        <title>Resolving the Mortierellaceae phylogeny through synthesis of multi-gene phylogenetics and phylogenomics.</title>
        <authorList>
            <person name="Vandepol N."/>
            <person name="Liber J."/>
            <person name="Desiro A."/>
            <person name="Na H."/>
            <person name="Kennedy M."/>
            <person name="Barry K."/>
            <person name="Grigoriev I.V."/>
            <person name="Miller A.N."/>
            <person name="O'Donnell K."/>
            <person name="Stajich J.E."/>
            <person name="Bonito G."/>
        </authorList>
    </citation>
    <scope>NUCLEOTIDE SEQUENCE</scope>
    <source>
        <strain evidence="2">KOD948</strain>
    </source>
</reference>
<comment type="caution">
    <text evidence="2">The sequence shown here is derived from an EMBL/GenBank/DDBJ whole genome shotgun (WGS) entry which is preliminary data.</text>
</comment>
<proteinExistence type="predicted"/>
<evidence type="ECO:0000313" key="2">
    <source>
        <dbReference type="EMBL" id="KAG0248389.1"/>
    </source>
</evidence>
<keyword evidence="3" id="KW-1185">Reference proteome</keyword>
<feature type="region of interest" description="Disordered" evidence="1">
    <location>
        <begin position="146"/>
        <end position="171"/>
    </location>
</feature>
<protein>
    <submittedName>
        <fullName evidence="2">Uncharacterized protein</fullName>
    </submittedName>
</protein>
<dbReference type="EMBL" id="JAAAJA010001011">
    <property type="protein sequence ID" value="KAG0248389.1"/>
    <property type="molecule type" value="Genomic_DNA"/>
</dbReference>
<sequence length="486" mass="55436">MATSKPQTQLQHQQQRMPPEINLRLSQDNTDFYSAPVFDCQKQRKSTSLLPSPTTEQASMLDIKPTPDKAQRVGRDVKRASTSAVFRSASRGRAGNFRADTDGDIFMDCDDYQPFKVNPSDIPPRPSSRNLTDMELRGLAMIKHLSSEGLSKSRNASPARSAPSSEDMKEVERTRRLFLNRIDELNTLNSHLQENLDESLMVQQSMEEEHVRTRGAYEELQRQHQELREKMAKRERDYDVMSKNYLDHVRLIRATDDDHSTIMERLSHLKIAIEHLIRKAQGTRSVNLNRAAAIDHLKKSGLLAGFPVSEDKLEPFHLNLFMESAVMSKLVSCFFSNPLCCIFDYNKGFQEIYDWMYRRNSKLAIRWRQQLCVMLTQDPESKTRQENLVKSTGNDITALISKVYANSNEATKSYDICNKAFDLSLAMTALESVIAPVSIPLGTPFDEETMGVSPKSNPDGKVALVIFPAFRDKEEAFNVWPKVWCC</sequence>
<name>A0A9P6TW10_9FUNG</name>
<accession>A0A9P6TW10</accession>
<organism evidence="2 3">
    <name type="scientific">Mortierella polycephala</name>
    <dbReference type="NCBI Taxonomy" id="41804"/>
    <lineage>
        <taxon>Eukaryota</taxon>
        <taxon>Fungi</taxon>
        <taxon>Fungi incertae sedis</taxon>
        <taxon>Mucoromycota</taxon>
        <taxon>Mortierellomycotina</taxon>
        <taxon>Mortierellomycetes</taxon>
        <taxon>Mortierellales</taxon>
        <taxon>Mortierellaceae</taxon>
        <taxon>Mortierella</taxon>
    </lineage>
</organism>
<evidence type="ECO:0000256" key="1">
    <source>
        <dbReference type="SAM" id="MobiDB-lite"/>
    </source>
</evidence>
<dbReference type="OrthoDB" id="2439595at2759"/>
<dbReference type="AlphaFoldDB" id="A0A9P6TW10"/>